<keyword evidence="3" id="KW-0813">Transport</keyword>
<dbReference type="PANTHER" id="PTHR16228:SF7">
    <property type="entry name" value="SLC41A_MGTE INTEGRAL MEMBRANE DOMAIN-CONTAINING PROTEIN"/>
    <property type="match status" value="1"/>
</dbReference>
<sequence>MFPPVLSYELANHQQHHIDFSSPRRRSSSSSGTASTDSAKNIRSEPAEVLSPLLSADPRHARRATSAARQKRTAKKGTCPLPSSSVFTLLIQALPSLLFAVFGGILTGLLLQHIQDWVAFLRVPELFILLPVLMNLKGNLEMNLAARLSTSANVGDLDTPKGRRALVVGNLTLLQVQALIVSFSASLLSFTLGLLSRNNLPSLRITHAKPLVAVQPKLPSWNTPLQGGYAECLLVLAAGMLAASVNSLLLGGLVCGLVIACRILRINPDNITTPIASSLGDLMTLIFLSLTASVFIRLAQTAFSTVVFVALACSVGLHCYATLKNDYVQGFLKRFIARLDGFAAISPVLTGICGNIGAISVSRISTALHANAAQCPRPHGALSVELKPDGFLKLHHEDAVADELDDMDLELKALDEDEEEEERKKMRWRTILGGFALSHMLFINGGPGFELPFFIGFMLCVICTSAFSLLTAYHLTSFLWKFNLDPDIYAIPILSPPPTS</sequence>
<dbReference type="GO" id="GO:0008324">
    <property type="term" value="F:monoatomic cation transmembrane transporter activity"/>
    <property type="evidence" value="ECO:0007669"/>
    <property type="project" value="InterPro"/>
</dbReference>
<evidence type="ECO:0000256" key="9">
    <source>
        <dbReference type="SAM" id="MobiDB-lite"/>
    </source>
</evidence>
<feature type="region of interest" description="Disordered" evidence="9">
    <location>
        <begin position="16"/>
        <end position="43"/>
    </location>
</feature>
<evidence type="ECO:0000256" key="10">
    <source>
        <dbReference type="SAM" id="Phobius"/>
    </source>
</evidence>
<feature type="transmembrane region" description="Helical" evidence="10">
    <location>
        <begin position="302"/>
        <end position="323"/>
    </location>
</feature>
<evidence type="ECO:0000256" key="6">
    <source>
        <dbReference type="ARBA" id="ARBA00022989"/>
    </source>
</evidence>
<dbReference type="Pfam" id="PF01769">
    <property type="entry name" value="MgtE"/>
    <property type="match status" value="2"/>
</dbReference>
<evidence type="ECO:0000256" key="5">
    <source>
        <dbReference type="ARBA" id="ARBA00022842"/>
    </source>
</evidence>
<protein>
    <recommendedName>
        <fullName evidence="11">SLC41A/MgtE integral membrane domain-containing protein</fullName>
    </recommendedName>
</protein>
<evidence type="ECO:0000256" key="3">
    <source>
        <dbReference type="ARBA" id="ARBA00022448"/>
    </source>
</evidence>
<feature type="transmembrane region" description="Helical" evidence="10">
    <location>
        <begin position="171"/>
        <end position="195"/>
    </location>
</feature>
<dbReference type="InterPro" id="IPR045349">
    <property type="entry name" value="SLC41A1-3"/>
</dbReference>
<dbReference type="InterPro" id="IPR006667">
    <property type="entry name" value="SLC41_membr_dom"/>
</dbReference>
<evidence type="ECO:0000313" key="13">
    <source>
        <dbReference type="Proteomes" id="UP000235392"/>
    </source>
</evidence>
<evidence type="ECO:0000259" key="11">
    <source>
        <dbReference type="Pfam" id="PF01769"/>
    </source>
</evidence>
<evidence type="ECO:0000256" key="7">
    <source>
        <dbReference type="ARBA" id="ARBA00023065"/>
    </source>
</evidence>
<keyword evidence="4 10" id="KW-0812">Transmembrane</keyword>
<dbReference type="PANTHER" id="PTHR16228">
    <property type="entry name" value="DIVALENT CATION TRANSPORTER SOLUTE CARRIER FAMILY 41"/>
    <property type="match status" value="1"/>
</dbReference>
<evidence type="ECO:0000256" key="1">
    <source>
        <dbReference type="ARBA" id="ARBA00004141"/>
    </source>
</evidence>
<dbReference type="Proteomes" id="UP000235392">
    <property type="component" value="Unassembled WGS sequence"/>
</dbReference>
<evidence type="ECO:0000256" key="4">
    <source>
        <dbReference type="ARBA" id="ARBA00022692"/>
    </source>
</evidence>
<comment type="caution">
    <text evidence="12">The sequence shown here is derived from an EMBL/GenBank/DDBJ whole genome shotgun (WGS) entry which is preliminary data.</text>
</comment>
<gene>
    <name evidence="12" type="ORF">PCASD_19451</name>
</gene>
<dbReference type="AlphaFoldDB" id="A0A2N5T9E1"/>
<accession>A0A2N5T9E1</accession>
<dbReference type="Gene3D" id="1.10.357.20">
    <property type="entry name" value="SLC41 divalent cation transporters, integral membrane domain"/>
    <property type="match status" value="3"/>
</dbReference>
<keyword evidence="6 10" id="KW-1133">Transmembrane helix</keyword>
<organism evidence="12 13">
    <name type="scientific">Puccinia coronata f. sp. avenae</name>
    <dbReference type="NCBI Taxonomy" id="200324"/>
    <lineage>
        <taxon>Eukaryota</taxon>
        <taxon>Fungi</taxon>
        <taxon>Dikarya</taxon>
        <taxon>Basidiomycota</taxon>
        <taxon>Pucciniomycotina</taxon>
        <taxon>Pucciniomycetes</taxon>
        <taxon>Pucciniales</taxon>
        <taxon>Pucciniaceae</taxon>
        <taxon>Puccinia</taxon>
    </lineage>
</organism>
<dbReference type="GO" id="GO:0005886">
    <property type="term" value="C:plasma membrane"/>
    <property type="evidence" value="ECO:0007669"/>
    <property type="project" value="TreeGrafter"/>
</dbReference>
<comment type="similarity">
    <text evidence="2">Belongs to the SLC41A transporter family.</text>
</comment>
<comment type="subcellular location">
    <subcellularLocation>
        <location evidence="1">Membrane</location>
        <topology evidence="1">Multi-pass membrane protein</topology>
    </subcellularLocation>
</comment>
<proteinExistence type="inferred from homology"/>
<evidence type="ECO:0000256" key="8">
    <source>
        <dbReference type="ARBA" id="ARBA00023136"/>
    </source>
</evidence>
<name>A0A2N5T9E1_9BASI</name>
<dbReference type="EMBL" id="PGCI01000678">
    <property type="protein sequence ID" value="PLW22048.1"/>
    <property type="molecule type" value="Genomic_DNA"/>
</dbReference>
<dbReference type="InterPro" id="IPR036739">
    <property type="entry name" value="SLC41_membr_dom_sf"/>
</dbReference>
<feature type="domain" description="SLC41A/MgtE integral membrane" evidence="11">
    <location>
        <begin position="433"/>
        <end position="494"/>
    </location>
</feature>
<keyword evidence="5" id="KW-0460">Magnesium</keyword>
<feature type="transmembrane region" description="Helical" evidence="10">
    <location>
        <begin position="86"/>
        <end position="111"/>
    </location>
</feature>
<feature type="transmembrane region" description="Helical" evidence="10">
    <location>
        <begin position="453"/>
        <end position="473"/>
    </location>
</feature>
<keyword evidence="8 10" id="KW-0472">Membrane</keyword>
<dbReference type="SUPFAM" id="SSF161093">
    <property type="entry name" value="MgtE membrane domain-like"/>
    <property type="match status" value="3"/>
</dbReference>
<evidence type="ECO:0000313" key="12">
    <source>
        <dbReference type="EMBL" id="PLW22048.1"/>
    </source>
</evidence>
<keyword evidence="7" id="KW-0406">Ion transport</keyword>
<feature type="transmembrane region" description="Helical" evidence="10">
    <location>
        <begin position="430"/>
        <end position="447"/>
    </location>
</feature>
<feature type="transmembrane region" description="Helical" evidence="10">
    <location>
        <begin position="233"/>
        <end position="263"/>
    </location>
</feature>
<evidence type="ECO:0000256" key="2">
    <source>
        <dbReference type="ARBA" id="ARBA00009749"/>
    </source>
</evidence>
<feature type="domain" description="SLC41A/MgtE integral membrane" evidence="11">
    <location>
        <begin position="130"/>
        <end position="290"/>
    </location>
</feature>
<reference evidence="12 13" key="1">
    <citation type="submission" date="2017-11" db="EMBL/GenBank/DDBJ databases">
        <title>De novo assembly and phasing of dikaryotic genomes from two isolates of Puccinia coronata f. sp. avenae, the causal agent of oat crown rust.</title>
        <authorList>
            <person name="Miller M.E."/>
            <person name="Zhang Y."/>
            <person name="Omidvar V."/>
            <person name="Sperschneider J."/>
            <person name="Schwessinger B."/>
            <person name="Raley C."/>
            <person name="Palmer J.M."/>
            <person name="Garnica D."/>
            <person name="Upadhyaya N."/>
            <person name="Rathjen J."/>
            <person name="Taylor J.M."/>
            <person name="Park R.F."/>
            <person name="Dodds P.N."/>
            <person name="Hirsch C.D."/>
            <person name="Kianian S.F."/>
            <person name="Figueroa M."/>
        </authorList>
    </citation>
    <scope>NUCLEOTIDE SEQUENCE [LARGE SCALE GENOMIC DNA]</scope>
    <source>
        <strain evidence="12">12SD80</strain>
    </source>
</reference>
<feature type="transmembrane region" description="Helical" evidence="10">
    <location>
        <begin position="275"/>
        <end position="296"/>
    </location>
</feature>